<dbReference type="InterPro" id="IPR011006">
    <property type="entry name" value="CheY-like_superfamily"/>
</dbReference>
<keyword evidence="3" id="KW-1185">Reference proteome</keyword>
<dbReference type="InterPro" id="IPR005561">
    <property type="entry name" value="ANTAR"/>
</dbReference>
<dbReference type="PROSITE" id="PS50921">
    <property type="entry name" value="ANTAR"/>
    <property type="match status" value="1"/>
</dbReference>
<dbReference type="RefSeq" id="WP_188839316.1">
    <property type="nucleotide sequence ID" value="NZ_BMOT01000001.1"/>
</dbReference>
<reference evidence="2 3" key="1">
    <citation type="submission" date="2022-01" db="EMBL/GenBank/DDBJ databases">
        <title>Whole genome-based taxonomy of the Shewanellaceae.</title>
        <authorList>
            <person name="Martin-Rodriguez A.J."/>
        </authorList>
    </citation>
    <scope>NUCLEOTIDE SEQUENCE [LARGE SCALE GENOMIC DNA]</scope>
    <source>
        <strain evidence="2 3">JCM 17801</strain>
    </source>
</reference>
<feature type="domain" description="ANTAR" evidence="1">
    <location>
        <begin position="128"/>
        <end position="188"/>
    </location>
</feature>
<dbReference type="Gene3D" id="1.10.10.10">
    <property type="entry name" value="Winged helix-like DNA-binding domain superfamily/Winged helix DNA-binding domain"/>
    <property type="match status" value="1"/>
</dbReference>
<name>A0ABT0L4P0_9GAMM</name>
<dbReference type="Proteomes" id="UP001203212">
    <property type="component" value="Unassembled WGS sequence"/>
</dbReference>
<gene>
    <name evidence="2" type="ORF">L2689_15870</name>
</gene>
<dbReference type="Pfam" id="PF03861">
    <property type="entry name" value="ANTAR"/>
    <property type="match status" value="1"/>
</dbReference>
<dbReference type="SUPFAM" id="SSF52172">
    <property type="entry name" value="CheY-like"/>
    <property type="match status" value="1"/>
</dbReference>
<proteinExistence type="predicted"/>
<evidence type="ECO:0000259" key="1">
    <source>
        <dbReference type="PROSITE" id="PS50921"/>
    </source>
</evidence>
<accession>A0ABT0L4P0</accession>
<comment type="caution">
    <text evidence="2">The sequence shown here is derived from an EMBL/GenBank/DDBJ whole genome shotgun (WGS) entry which is preliminary data.</text>
</comment>
<dbReference type="InterPro" id="IPR036388">
    <property type="entry name" value="WH-like_DNA-bd_sf"/>
</dbReference>
<evidence type="ECO:0000313" key="3">
    <source>
        <dbReference type="Proteomes" id="UP001203212"/>
    </source>
</evidence>
<organism evidence="2 3">
    <name type="scientific">Shewanella aestuarii</name>
    <dbReference type="NCBI Taxonomy" id="1028752"/>
    <lineage>
        <taxon>Bacteria</taxon>
        <taxon>Pseudomonadati</taxon>
        <taxon>Pseudomonadota</taxon>
        <taxon>Gammaproteobacteria</taxon>
        <taxon>Alteromonadales</taxon>
        <taxon>Shewanellaceae</taxon>
        <taxon>Shewanella</taxon>
    </lineage>
</organism>
<evidence type="ECO:0000313" key="2">
    <source>
        <dbReference type="EMBL" id="MCL1118708.1"/>
    </source>
</evidence>
<sequence>MRSLILCDTTFLQLDDAVPRLEEYQAVLNSMGEVDFIASICTAEKTYQQSKYDVILVLVDTLSHPMLAFIQRALSVKPSVFIVNANHWHLQQLTELLTCGRVTFVPESLVASRLSHLVNLAKVRFVTANHTLNEFKKLGDEMKQLKLIAQAKLIVMDQGFSEDKAHQIIQQQAMQKGLTIAQMAAQIISLMTSKTVQQTSSCSAVSENGAPHFGASVHKVSAVSVDV</sequence>
<protein>
    <submittedName>
        <fullName evidence="2">ANTAR domain-containing protein</fullName>
    </submittedName>
</protein>
<dbReference type="EMBL" id="JAKILK010000014">
    <property type="protein sequence ID" value="MCL1118708.1"/>
    <property type="molecule type" value="Genomic_DNA"/>
</dbReference>
<dbReference type="SMART" id="SM01012">
    <property type="entry name" value="ANTAR"/>
    <property type="match status" value="1"/>
</dbReference>